<feature type="transmembrane region" description="Helical" evidence="1">
    <location>
        <begin position="100"/>
        <end position="123"/>
    </location>
</feature>
<evidence type="ECO:0000313" key="3">
    <source>
        <dbReference type="Proteomes" id="UP000198817"/>
    </source>
</evidence>
<keyword evidence="1" id="KW-0812">Transmembrane</keyword>
<gene>
    <name evidence="2" type="ORF">SAMN05216508_102110</name>
</gene>
<feature type="transmembrane region" description="Helical" evidence="1">
    <location>
        <begin position="135"/>
        <end position="154"/>
    </location>
</feature>
<organism evidence="2 3">
    <name type="scientific">Eubacterium pyruvativorans</name>
    <dbReference type="NCBI Taxonomy" id="155865"/>
    <lineage>
        <taxon>Bacteria</taxon>
        <taxon>Bacillati</taxon>
        <taxon>Bacillota</taxon>
        <taxon>Clostridia</taxon>
        <taxon>Eubacteriales</taxon>
        <taxon>Eubacteriaceae</taxon>
        <taxon>Eubacterium</taxon>
    </lineage>
</organism>
<keyword evidence="1" id="KW-1133">Transmembrane helix</keyword>
<reference evidence="2 3" key="1">
    <citation type="submission" date="2016-10" db="EMBL/GenBank/DDBJ databases">
        <authorList>
            <person name="de Groot N.N."/>
        </authorList>
    </citation>
    <scope>NUCLEOTIDE SEQUENCE [LARGE SCALE GENOMIC DNA]</scope>
    <source>
        <strain evidence="2 3">KHGC13</strain>
    </source>
</reference>
<dbReference type="OrthoDB" id="2062846at2"/>
<feature type="transmembrane region" description="Helical" evidence="1">
    <location>
        <begin position="49"/>
        <end position="66"/>
    </location>
</feature>
<accession>A0A1I7FFN2</accession>
<keyword evidence="3" id="KW-1185">Reference proteome</keyword>
<protein>
    <submittedName>
        <fullName evidence="2">Uncharacterized protein</fullName>
    </submittedName>
</protein>
<dbReference type="AlphaFoldDB" id="A0A1I7FFN2"/>
<proteinExistence type="predicted"/>
<dbReference type="Proteomes" id="UP000198817">
    <property type="component" value="Unassembled WGS sequence"/>
</dbReference>
<sequence>MLDKGKAAAVIAAALIAGLLSFFVAADFFTSDRVLAGAGKSLKETRTTVMEMTASAAVASAVVAAVPGDATTPVANKLADLSGYLLVILAAVYLESCLLTLTGFLAFRILIPVACGILILWVFRRRKALLRGAAVLALAGVLLYSVVPVCLFASDHLETFSLSSVKQTVQDAENGTGKIEGQTRAKENKNLLESAKDLIGTSASALKAEGEKVLGSFMDGIAKLIIRTILLPIFILLVYLGIVRTAFSMLGIRDGAGAGTPSHRVLRRKLKGFKHSGTGVSQ</sequence>
<dbReference type="STRING" id="155865.SAMN05216515_10157"/>
<dbReference type="RefSeq" id="WP_090469789.1">
    <property type="nucleotide sequence ID" value="NZ_FOWF01000001.1"/>
</dbReference>
<name>A0A1I7FFN2_9FIRM</name>
<dbReference type="EMBL" id="FPBT01000002">
    <property type="protein sequence ID" value="SFU35000.1"/>
    <property type="molecule type" value="Genomic_DNA"/>
</dbReference>
<feature type="transmembrane region" description="Helical" evidence="1">
    <location>
        <begin position="224"/>
        <end position="243"/>
    </location>
</feature>
<evidence type="ECO:0000256" key="1">
    <source>
        <dbReference type="SAM" id="Phobius"/>
    </source>
</evidence>
<feature type="transmembrane region" description="Helical" evidence="1">
    <location>
        <begin position="78"/>
        <end position="94"/>
    </location>
</feature>
<keyword evidence="1" id="KW-0472">Membrane</keyword>
<evidence type="ECO:0000313" key="2">
    <source>
        <dbReference type="EMBL" id="SFU35000.1"/>
    </source>
</evidence>